<sequence>MRISEILLSVGLLIIILGSIIFPISTSPATYKGVFTLPHWAKTAYLLGNITVNNTYVTTSFTLNNTNITVSGNITVIFHGIRLFYGSPYKEVGISLAAIGGVLLLVKYFLTRGSKRRL</sequence>
<keyword evidence="1" id="KW-0812">Transmembrane</keyword>
<evidence type="ECO:0000256" key="1">
    <source>
        <dbReference type="SAM" id="Phobius"/>
    </source>
</evidence>
<keyword evidence="3" id="KW-1185">Reference proteome</keyword>
<feature type="transmembrane region" description="Helical" evidence="1">
    <location>
        <begin position="7"/>
        <end position="25"/>
    </location>
</feature>
<dbReference type="Proteomes" id="UP000825123">
    <property type="component" value="Chromosome"/>
</dbReference>
<dbReference type="KEGG" id="csty:KN1_15870"/>
<reference evidence="2 3" key="1">
    <citation type="submission" date="2021-04" db="EMBL/GenBank/DDBJ databases">
        <title>Complete genome sequence of Stygiolobus sp. KN-1.</title>
        <authorList>
            <person name="Nakamura K."/>
            <person name="Sakai H."/>
            <person name="Kurosawa N."/>
        </authorList>
    </citation>
    <scope>NUCLEOTIDE SEQUENCE [LARGE SCALE GENOMIC DNA]</scope>
    <source>
        <strain evidence="2 3">KN-1</strain>
    </source>
</reference>
<keyword evidence="1" id="KW-0472">Membrane</keyword>
<gene>
    <name evidence="2" type="ORF">KN1_15870</name>
</gene>
<feature type="transmembrane region" description="Helical" evidence="1">
    <location>
        <begin position="92"/>
        <end position="110"/>
    </location>
</feature>
<keyword evidence="1" id="KW-1133">Transmembrane helix</keyword>
<dbReference type="RefSeq" id="WP_221286816.1">
    <property type="nucleotide sequence ID" value="NZ_AP024597.1"/>
</dbReference>
<protein>
    <submittedName>
        <fullName evidence="2">Uncharacterized protein</fullName>
    </submittedName>
</protein>
<dbReference type="EMBL" id="AP024597">
    <property type="protein sequence ID" value="BCU70290.1"/>
    <property type="molecule type" value="Genomic_DNA"/>
</dbReference>
<dbReference type="GeneID" id="66163307"/>
<proteinExistence type="predicted"/>
<accession>A0A8D5ZJE6</accession>
<organism evidence="2 3">
    <name type="scientific">Stygiolobus caldivivus</name>
    <dbReference type="NCBI Taxonomy" id="2824673"/>
    <lineage>
        <taxon>Archaea</taxon>
        <taxon>Thermoproteota</taxon>
        <taxon>Thermoprotei</taxon>
        <taxon>Sulfolobales</taxon>
        <taxon>Sulfolobaceae</taxon>
        <taxon>Stygiolobus</taxon>
    </lineage>
</organism>
<dbReference type="AlphaFoldDB" id="A0A8D5ZJE6"/>
<name>A0A8D5ZJE6_9CREN</name>
<evidence type="ECO:0000313" key="2">
    <source>
        <dbReference type="EMBL" id="BCU70290.1"/>
    </source>
</evidence>
<evidence type="ECO:0000313" key="3">
    <source>
        <dbReference type="Proteomes" id="UP000825123"/>
    </source>
</evidence>